<evidence type="ECO:0000256" key="1">
    <source>
        <dbReference type="ARBA" id="ARBA00023015"/>
    </source>
</evidence>
<dbReference type="Pfam" id="PF12833">
    <property type="entry name" value="HTH_18"/>
    <property type="match status" value="1"/>
</dbReference>
<dbReference type="PANTHER" id="PTHR46796">
    <property type="entry name" value="HTH-TYPE TRANSCRIPTIONAL ACTIVATOR RHAS-RELATED"/>
    <property type="match status" value="1"/>
</dbReference>
<evidence type="ECO:0000313" key="5">
    <source>
        <dbReference type="EMBL" id="ANB76392.1"/>
    </source>
</evidence>
<evidence type="ECO:0000313" key="6">
    <source>
        <dbReference type="Proteomes" id="UP000076852"/>
    </source>
</evidence>
<dbReference type="InterPro" id="IPR009057">
    <property type="entry name" value="Homeodomain-like_sf"/>
</dbReference>
<organism evidence="5 6">
    <name type="scientific">Paraburkholderia phytofirmans OLGA172</name>
    <dbReference type="NCBI Taxonomy" id="1417228"/>
    <lineage>
        <taxon>Bacteria</taxon>
        <taxon>Pseudomonadati</taxon>
        <taxon>Pseudomonadota</taxon>
        <taxon>Betaproteobacteria</taxon>
        <taxon>Burkholderiales</taxon>
        <taxon>Burkholderiaceae</taxon>
        <taxon>Paraburkholderia</taxon>
    </lineage>
</organism>
<dbReference type="Proteomes" id="UP000076852">
    <property type="component" value="Chromosome 2"/>
</dbReference>
<keyword evidence="1" id="KW-0805">Transcription regulation</keyword>
<feature type="domain" description="HTH araC/xylS-type" evidence="4">
    <location>
        <begin position="214"/>
        <end position="315"/>
    </location>
</feature>
<dbReference type="Gene3D" id="1.10.10.60">
    <property type="entry name" value="Homeodomain-like"/>
    <property type="match status" value="1"/>
</dbReference>
<dbReference type="SUPFAM" id="SSF46689">
    <property type="entry name" value="Homeodomain-like"/>
    <property type="match status" value="1"/>
</dbReference>
<keyword evidence="2" id="KW-0238">DNA-binding</keyword>
<evidence type="ECO:0000259" key="4">
    <source>
        <dbReference type="PROSITE" id="PS01124"/>
    </source>
</evidence>
<dbReference type="InterPro" id="IPR018060">
    <property type="entry name" value="HTH_AraC"/>
</dbReference>
<keyword evidence="3" id="KW-0804">Transcription</keyword>
<dbReference type="KEGG" id="buz:AYM40_29605"/>
<dbReference type="InterPro" id="IPR050204">
    <property type="entry name" value="AraC_XylS_family_regulators"/>
</dbReference>
<keyword evidence="6" id="KW-1185">Reference proteome</keyword>
<proteinExistence type="predicted"/>
<dbReference type="SMART" id="SM00342">
    <property type="entry name" value="HTH_ARAC"/>
    <property type="match status" value="1"/>
</dbReference>
<dbReference type="OrthoDB" id="9178898at2"/>
<dbReference type="GO" id="GO:0003700">
    <property type="term" value="F:DNA-binding transcription factor activity"/>
    <property type="evidence" value="ECO:0007669"/>
    <property type="project" value="InterPro"/>
</dbReference>
<reference evidence="5 6" key="1">
    <citation type="journal article" date="2016" name="Gene">
        <title>PacBio SMRT assembly of a complex multi-replicon genome reveals chlorocatechol degradative operon in a region of genome plasticity.</title>
        <authorList>
            <person name="Ricker N."/>
            <person name="Shen S.Y."/>
            <person name="Goordial J."/>
            <person name="Jin S."/>
            <person name="Fulthorpe R.R."/>
        </authorList>
    </citation>
    <scope>NUCLEOTIDE SEQUENCE [LARGE SCALE GENOMIC DNA]</scope>
    <source>
        <strain evidence="5 6">OLGA172</strain>
    </source>
</reference>
<dbReference type="PROSITE" id="PS01124">
    <property type="entry name" value="HTH_ARAC_FAMILY_2"/>
    <property type="match status" value="1"/>
</dbReference>
<gene>
    <name evidence="5" type="ORF">AYM40_29605</name>
</gene>
<evidence type="ECO:0000256" key="3">
    <source>
        <dbReference type="ARBA" id="ARBA00023163"/>
    </source>
</evidence>
<dbReference type="EMBL" id="CP014579">
    <property type="protein sequence ID" value="ANB76392.1"/>
    <property type="molecule type" value="Genomic_DNA"/>
</dbReference>
<dbReference type="RefSeq" id="WP_063499621.1">
    <property type="nucleotide sequence ID" value="NZ_CP014579.1"/>
</dbReference>
<dbReference type="STRING" id="1804984.AYM40_29605"/>
<evidence type="ECO:0000256" key="2">
    <source>
        <dbReference type="ARBA" id="ARBA00023125"/>
    </source>
</evidence>
<dbReference type="InterPro" id="IPR035418">
    <property type="entry name" value="AraC-bd_2"/>
</dbReference>
<accession>A0A160FTR9</accession>
<dbReference type="GO" id="GO:0043565">
    <property type="term" value="F:sequence-specific DNA binding"/>
    <property type="evidence" value="ECO:0007669"/>
    <property type="project" value="InterPro"/>
</dbReference>
<dbReference type="Pfam" id="PF14525">
    <property type="entry name" value="AraC_binding_2"/>
    <property type="match status" value="1"/>
</dbReference>
<protein>
    <recommendedName>
        <fullName evidence="4">HTH araC/xylS-type domain-containing protein</fullName>
    </recommendedName>
</protein>
<dbReference type="AlphaFoldDB" id="A0A160FTR9"/>
<dbReference type="PANTHER" id="PTHR46796:SF6">
    <property type="entry name" value="ARAC SUBFAMILY"/>
    <property type="match status" value="1"/>
</dbReference>
<sequence length="326" mass="36815">MGTHVSLDHFPAESRFHHFRDIVNRLYVPVTVTSEAPEAFRYSRSEKLLGDLSFVSGMMTKVMFTRTARDVVRAECDGNMKLVVPLAGSVVFRQNKREALVKPGQFYLDDPTRPYEKRVIDSLTYLTVNFPRDAVALRLGDLDSILAIGFGTELPHSRLARDFLLSIASVWDSIEDTSAAHLSSVASDLIMAALWERCDPTNTPQSIYRSAQFQQARAFIDAHLDDARLSPGMIATTLGVSTRYLRYLFSEQRFSYRRYVLAQRLARCAKDLGDPRLAHRTITAVAYSWAFFDSAHFSRTFKMAFGMSPRAYRALKLPGNVEHNGA</sequence>
<name>A0A160FTR9_9BURK</name>